<evidence type="ECO:0000259" key="7">
    <source>
        <dbReference type="Pfam" id="PF03151"/>
    </source>
</evidence>
<reference evidence="8" key="1">
    <citation type="journal article" date="2013" name="Nat. Biotechnol.">
        <title>Draft genome sequence of chickpea (Cicer arietinum) provides a resource for trait improvement.</title>
        <authorList>
            <person name="Varshney R.K."/>
            <person name="Song C."/>
            <person name="Saxena R.K."/>
            <person name="Azam S."/>
            <person name="Yu S."/>
            <person name="Sharpe A.G."/>
            <person name="Cannon S."/>
            <person name="Baek J."/>
            <person name="Rosen B.D."/>
            <person name="Tar'an B."/>
            <person name="Millan T."/>
            <person name="Zhang X."/>
            <person name="Ramsay L.D."/>
            <person name="Iwata A."/>
            <person name="Wang Y."/>
            <person name="Nelson W."/>
            <person name="Farmer A.D."/>
            <person name="Gaur P.M."/>
            <person name="Soderlund C."/>
            <person name="Penmetsa R.V."/>
            <person name="Xu C."/>
            <person name="Bharti A.K."/>
            <person name="He W."/>
            <person name="Winter P."/>
            <person name="Zhao S."/>
            <person name="Hane J.K."/>
            <person name="Carrasquilla-Garcia N."/>
            <person name="Condie J.A."/>
            <person name="Upadhyaya H.D."/>
            <person name="Luo M.C."/>
            <person name="Thudi M."/>
            <person name="Gowda C.L."/>
            <person name="Singh N.P."/>
            <person name="Lichtenzveig J."/>
            <person name="Gali K.K."/>
            <person name="Rubio J."/>
            <person name="Nadarajan N."/>
            <person name="Dolezel J."/>
            <person name="Bansal K.C."/>
            <person name="Xu X."/>
            <person name="Edwards D."/>
            <person name="Zhang G."/>
            <person name="Kahl G."/>
            <person name="Gil J."/>
            <person name="Singh K.B."/>
            <person name="Datta S.K."/>
            <person name="Jackson S.A."/>
            <person name="Wang J."/>
            <person name="Cook D.R."/>
        </authorList>
    </citation>
    <scope>NUCLEOTIDE SEQUENCE [LARGE SCALE GENOMIC DNA]</scope>
    <source>
        <strain evidence="8">cv. CDC Frontier</strain>
    </source>
</reference>
<feature type="region of interest" description="Disordered" evidence="5">
    <location>
        <begin position="1"/>
        <end position="27"/>
    </location>
</feature>
<evidence type="ECO:0000256" key="3">
    <source>
        <dbReference type="ARBA" id="ARBA00022989"/>
    </source>
</evidence>
<feature type="transmembrane region" description="Helical" evidence="6">
    <location>
        <begin position="132"/>
        <end position="154"/>
    </location>
</feature>
<feature type="transmembrane region" description="Helical" evidence="6">
    <location>
        <begin position="378"/>
        <end position="395"/>
    </location>
</feature>
<dbReference type="PANTHER" id="PTHR11132">
    <property type="entry name" value="SOLUTE CARRIER FAMILY 35"/>
    <property type="match status" value="1"/>
</dbReference>
<dbReference type="AlphaFoldDB" id="A0A1S2Y6Q6"/>
<dbReference type="GeneID" id="101490065"/>
<evidence type="ECO:0000256" key="4">
    <source>
        <dbReference type="ARBA" id="ARBA00023136"/>
    </source>
</evidence>
<keyword evidence="4 6" id="KW-0472">Membrane</keyword>
<reference evidence="9" key="2">
    <citation type="submission" date="2025-08" db="UniProtKB">
        <authorList>
            <consortium name="RefSeq"/>
        </authorList>
    </citation>
    <scope>IDENTIFICATION</scope>
    <source>
        <tissue evidence="9">Etiolated seedlings</tissue>
    </source>
</reference>
<feature type="transmembrane region" description="Helical" evidence="6">
    <location>
        <begin position="322"/>
        <end position="345"/>
    </location>
</feature>
<evidence type="ECO:0000256" key="6">
    <source>
        <dbReference type="SAM" id="Phobius"/>
    </source>
</evidence>
<feature type="transmembrane region" description="Helical" evidence="6">
    <location>
        <begin position="193"/>
        <end position="214"/>
    </location>
</feature>
<evidence type="ECO:0000256" key="2">
    <source>
        <dbReference type="ARBA" id="ARBA00022692"/>
    </source>
</evidence>
<feature type="transmembrane region" description="Helical" evidence="6">
    <location>
        <begin position="223"/>
        <end position="243"/>
    </location>
</feature>
<dbReference type="PaxDb" id="3827-XP_004500240.1"/>
<name>A0A1S2Y6Q6_CICAR</name>
<dbReference type="Proteomes" id="UP000087171">
    <property type="component" value="Chromosome Ca5"/>
</dbReference>
<feature type="transmembrane region" description="Helical" evidence="6">
    <location>
        <begin position="289"/>
        <end position="307"/>
    </location>
</feature>
<evidence type="ECO:0000313" key="8">
    <source>
        <dbReference type="Proteomes" id="UP000087171"/>
    </source>
</evidence>
<dbReference type="OrthoDB" id="417037at2759"/>
<dbReference type="eggNOG" id="KOG1444">
    <property type="taxonomic scope" value="Eukaryota"/>
</dbReference>
<evidence type="ECO:0000313" key="9">
    <source>
        <dbReference type="RefSeq" id="XP_004500240.2"/>
    </source>
</evidence>
<keyword evidence="8" id="KW-1185">Reference proteome</keyword>
<keyword evidence="2 6" id="KW-0812">Transmembrane</keyword>
<dbReference type="KEGG" id="cam:101490065"/>
<feature type="domain" description="Sugar phosphate transporter" evidence="7">
    <location>
        <begin position="110"/>
        <end position="389"/>
    </location>
</feature>
<organism evidence="8 9">
    <name type="scientific">Cicer arietinum</name>
    <name type="common">Chickpea</name>
    <name type="synonym">Garbanzo</name>
    <dbReference type="NCBI Taxonomy" id="3827"/>
    <lineage>
        <taxon>Eukaryota</taxon>
        <taxon>Viridiplantae</taxon>
        <taxon>Streptophyta</taxon>
        <taxon>Embryophyta</taxon>
        <taxon>Tracheophyta</taxon>
        <taxon>Spermatophyta</taxon>
        <taxon>Magnoliopsida</taxon>
        <taxon>eudicotyledons</taxon>
        <taxon>Gunneridae</taxon>
        <taxon>Pentapetalae</taxon>
        <taxon>rosids</taxon>
        <taxon>fabids</taxon>
        <taxon>Fabales</taxon>
        <taxon>Fabaceae</taxon>
        <taxon>Papilionoideae</taxon>
        <taxon>50 kb inversion clade</taxon>
        <taxon>NPAAA clade</taxon>
        <taxon>Hologalegina</taxon>
        <taxon>IRL clade</taxon>
        <taxon>Cicereae</taxon>
        <taxon>Cicer</taxon>
    </lineage>
</organism>
<evidence type="ECO:0000256" key="5">
    <source>
        <dbReference type="SAM" id="MobiDB-lite"/>
    </source>
</evidence>
<dbReference type="InterPro" id="IPR004853">
    <property type="entry name" value="Sugar_P_trans_dom"/>
</dbReference>
<proteinExistence type="predicted"/>
<feature type="transmembrane region" description="Helical" evidence="6">
    <location>
        <begin position="352"/>
        <end position="372"/>
    </location>
</feature>
<accession>A0A1S2Y6Q6</accession>
<evidence type="ECO:0000256" key="1">
    <source>
        <dbReference type="ARBA" id="ARBA00004141"/>
    </source>
</evidence>
<dbReference type="Pfam" id="PF03151">
    <property type="entry name" value="TPT"/>
    <property type="match status" value="1"/>
</dbReference>
<sequence length="400" mass="44530">MSSDYKLDIASTHESEEPGLSNTIDSNLSLDEKGKTVHTTFNGIHQQGKLSMNNFTTNYAERRALYDRFLKGNKATNDDNAGIHVDEEERYRLHGSAKKKSGPLISGTAYCISSCSMIMLNKIVLSSYNFNAGISLMFYQNFISTLVVVLLALCGRVSVEKLSWKLVRVWMPVNVIFIAMLLSGMYSLKYINIAMVTILKNVTNILTAIGELYLFRKRQNSKVWTAMFVMIISAISGGITDLSFDAVGYAWQIMNCVLTASYSLTLRWVMDEAKKSTKSGSLNEVSMVLLNNLLSLPFAIVMIFLFHEWDYVIHADVVKLPAFWFVATASGFLGLSISFTSMWFLHQTSPTTYSLVGSLNKIPISIAGLLVFKVPLSVSNLFSILFGLFAGVLFARAKMS</sequence>
<keyword evidence="3 6" id="KW-1133">Transmembrane helix</keyword>
<gene>
    <name evidence="9" type="primary">LOC101490065</name>
</gene>
<dbReference type="RefSeq" id="XP_004500240.2">
    <property type="nucleotide sequence ID" value="XM_004500183.3"/>
</dbReference>
<dbReference type="STRING" id="3827.A0A1S2Y6Q6"/>
<protein>
    <submittedName>
        <fullName evidence="9">GDP-mannose transporter GONST2</fullName>
    </submittedName>
</protein>
<comment type="subcellular location">
    <subcellularLocation>
        <location evidence="1">Membrane</location>
        <topology evidence="1">Multi-pass membrane protein</topology>
    </subcellularLocation>
</comment>
<feature type="compositionally biased region" description="Basic and acidic residues" evidence="5">
    <location>
        <begin position="1"/>
        <end position="16"/>
    </location>
</feature>
<feature type="transmembrane region" description="Helical" evidence="6">
    <location>
        <begin position="166"/>
        <end position="187"/>
    </location>
</feature>
<dbReference type="InterPro" id="IPR050186">
    <property type="entry name" value="TPT_transporter"/>
</dbReference>
<dbReference type="GO" id="GO:0016020">
    <property type="term" value="C:membrane"/>
    <property type="evidence" value="ECO:0007669"/>
    <property type="project" value="UniProtKB-SubCell"/>
</dbReference>
<feature type="transmembrane region" description="Helical" evidence="6">
    <location>
        <begin position="249"/>
        <end position="269"/>
    </location>
</feature>